<dbReference type="GO" id="GO:0016020">
    <property type="term" value="C:membrane"/>
    <property type="evidence" value="ECO:0007669"/>
    <property type="project" value="InterPro"/>
</dbReference>
<accession>A0A9Q1MB73</accession>
<keyword evidence="2" id="KW-1133">Transmembrane helix</keyword>
<protein>
    <recommendedName>
        <fullName evidence="5">Protein DETOXIFICATION</fullName>
    </recommendedName>
</protein>
<dbReference type="InterPro" id="IPR002528">
    <property type="entry name" value="MATE_fam"/>
</dbReference>
<keyword evidence="2" id="KW-0472">Membrane</keyword>
<evidence type="ECO:0000313" key="3">
    <source>
        <dbReference type="EMBL" id="KAJ8553934.1"/>
    </source>
</evidence>
<evidence type="ECO:0008006" key="5">
    <source>
        <dbReference type="Google" id="ProtNLM"/>
    </source>
</evidence>
<comment type="similarity">
    <text evidence="1">Belongs to the multi antimicrobial extrusion (MATE) (TC 2.A.66.1) family.</text>
</comment>
<proteinExistence type="inferred from homology"/>
<feature type="transmembrane region" description="Helical" evidence="2">
    <location>
        <begin position="54"/>
        <end position="74"/>
    </location>
</feature>
<dbReference type="GO" id="GO:0015297">
    <property type="term" value="F:antiporter activity"/>
    <property type="evidence" value="ECO:0007669"/>
    <property type="project" value="InterPro"/>
</dbReference>
<feature type="transmembrane region" description="Helical" evidence="2">
    <location>
        <begin position="127"/>
        <end position="151"/>
    </location>
</feature>
<gene>
    <name evidence="3" type="ORF">K7X08_024612</name>
</gene>
<evidence type="ECO:0000256" key="1">
    <source>
        <dbReference type="ARBA" id="ARBA00010199"/>
    </source>
</evidence>
<evidence type="ECO:0000256" key="2">
    <source>
        <dbReference type="SAM" id="Phobius"/>
    </source>
</evidence>
<dbReference type="PANTHER" id="PTHR11206">
    <property type="entry name" value="MULTIDRUG RESISTANCE PROTEIN"/>
    <property type="match status" value="1"/>
</dbReference>
<feature type="transmembrane region" description="Helical" evidence="2">
    <location>
        <begin position="12"/>
        <end position="33"/>
    </location>
</feature>
<dbReference type="Proteomes" id="UP001152561">
    <property type="component" value="Unassembled WGS sequence"/>
</dbReference>
<evidence type="ECO:0000313" key="4">
    <source>
        <dbReference type="Proteomes" id="UP001152561"/>
    </source>
</evidence>
<dbReference type="GO" id="GO:0042910">
    <property type="term" value="F:xenobiotic transmembrane transporter activity"/>
    <property type="evidence" value="ECO:0007669"/>
    <property type="project" value="InterPro"/>
</dbReference>
<comment type="caution">
    <text evidence="3">The sequence shown here is derived from an EMBL/GenBank/DDBJ whole genome shotgun (WGS) entry which is preliminary data.</text>
</comment>
<keyword evidence="4" id="KW-1185">Reference proteome</keyword>
<dbReference type="EMBL" id="JAJAGQ010000009">
    <property type="protein sequence ID" value="KAJ8553934.1"/>
    <property type="molecule type" value="Genomic_DNA"/>
</dbReference>
<organism evidence="3 4">
    <name type="scientific">Anisodus acutangulus</name>
    <dbReference type="NCBI Taxonomy" id="402998"/>
    <lineage>
        <taxon>Eukaryota</taxon>
        <taxon>Viridiplantae</taxon>
        <taxon>Streptophyta</taxon>
        <taxon>Embryophyta</taxon>
        <taxon>Tracheophyta</taxon>
        <taxon>Spermatophyta</taxon>
        <taxon>Magnoliopsida</taxon>
        <taxon>eudicotyledons</taxon>
        <taxon>Gunneridae</taxon>
        <taxon>Pentapetalae</taxon>
        <taxon>asterids</taxon>
        <taxon>lamiids</taxon>
        <taxon>Solanales</taxon>
        <taxon>Solanaceae</taxon>
        <taxon>Solanoideae</taxon>
        <taxon>Hyoscyameae</taxon>
        <taxon>Anisodus</taxon>
    </lineage>
</organism>
<dbReference type="Pfam" id="PF01554">
    <property type="entry name" value="MatE"/>
    <property type="match status" value="1"/>
</dbReference>
<sequence length="158" mass="16703">MSGLLPNPKFETSMMAISMSTSSLAFRIPSGFGCAVSTRMSNELGARRPKAAKLAARIVLLIAVVEGLLLSGIAVAARNVWGYMYTNEEEVVKYLAAIMPVLALSNFMDGIQGVLSGTARGCGWQKLGALVNLGAYYGVGLPCAVILTFVFHLGAKEL</sequence>
<keyword evidence="2" id="KW-0812">Transmembrane</keyword>
<dbReference type="AlphaFoldDB" id="A0A9Q1MB73"/>
<reference evidence="4" key="1">
    <citation type="journal article" date="2023" name="Proc. Natl. Acad. Sci. U.S.A.">
        <title>Genomic and structural basis for evolution of tropane alkaloid biosynthesis.</title>
        <authorList>
            <person name="Wanga Y.-J."/>
            <person name="Taina T."/>
            <person name="Yua J.-Y."/>
            <person name="Lia J."/>
            <person name="Xua B."/>
            <person name="Chenc J."/>
            <person name="D'Auriad J.C."/>
            <person name="Huanga J.-P."/>
            <person name="Huanga S.-X."/>
        </authorList>
    </citation>
    <scope>NUCLEOTIDE SEQUENCE [LARGE SCALE GENOMIC DNA]</scope>
    <source>
        <strain evidence="4">cv. KIB-2019</strain>
    </source>
</reference>
<dbReference type="OrthoDB" id="1305555at2759"/>
<feature type="transmembrane region" description="Helical" evidence="2">
    <location>
        <begin position="94"/>
        <end position="115"/>
    </location>
</feature>
<name>A0A9Q1MB73_9SOLA</name>